<evidence type="ECO:0000256" key="9">
    <source>
        <dbReference type="ARBA" id="ARBA00023012"/>
    </source>
</evidence>
<evidence type="ECO:0000256" key="7">
    <source>
        <dbReference type="ARBA" id="ARBA00022777"/>
    </source>
</evidence>
<dbReference type="PRINTS" id="PR00344">
    <property type="entry name" value="BCTRLSENSOR"/>
</dbReference>
<sequence length="507" mass="53459">MSESNTKDVGMLTSPRSWTLKRRLTVTVAALLALATVLIGLVSVVALRGFLIDRLDLQLQQAIVRSQAAVGGAGGESMPGDRDGGHNRDRDRENTEGALLAPGQQAGTLIAVVDVTGVVTAGLLASNGQVNLIESSDATRLSSQSIGARPKTVNIRSEGDYRVLAVPASTGEKLVIGLPMTEVDAVTARLVLVIVVVSALGLVGAILAGRALVGYALRPLEVVAATASRVSRLPLDTDATALDEVQLPDMDDRTEVGRVGMALNKMLGHIGRALAARQASEDKVRQFVSDASHELRTPLASIRGYAELTRRSGAKLPTDTVHSLARIESEATRMTGLVEDLLLLARLDEGRELDAKPVDLTRIVLDCVSDAHAAGPEHEWKIELSDQPVVVTGDSSRLHQVVVNLLANARVHTPTGTIVTVGLSETATDAQLTVSDNGPGIPATQLPTLFERFSRGDSSRTRATGSTGLGLAIVHAVVTAHRGTVDVTSRKGRTVFTVTLPREPGTR</sequence>
<proteinExistence type="predicted"/>
<reference evidence="15" key="1">
    <citation type="submission" date="2020-05" db="EMBL/GenBank/DDBJ databases">
        <authorList>
            <person name="Chiriac C."/>
            <person name="Salcher M."/>
            <person name="Ghai R."/>
            <person name="Kavagutti S V."/>
        </authorList>
    </citation>
    <scope>NUCLEOTIDE SEQUENCE</scope>
</reference>
<evidence type="ECO:0000256" key="4">
    <source>
        <dbReference type="ARBA" id="ARBA00022553"/>
    </source>
</evidence>
<evidence type="ECO:0000256" key="3">
    <source>
        <dbReference type="ARBA" id="ARBA00012438"/>
    </source>
</evidence>
<gene>
    <name evidence="15" type="ORF">UFOPK1591_01088</name>
</gene>
<keyword evidence="6 12" id="KW-0812">Transmembrane</keyword>
<keyword evidence="10 12" id="KW-0472">Membrane</keyword>
<keyword evidence="8 12" id="KW-1133">Transmembrane helix</keyword>
<dbReference type="SUPFAM" id="SSF55874">
    <property type="entry name" value="ATPase domain of HSP90 chaperone/DNA topoisomerase II/histidine kinase"/>
    <property type="match status" value="1"/>
</dbReference>
<feature type="domain" description="Histidine kinase" evidence="13">
    <location>
        <begin position="290"/>
        <end position="504"/>
    </location>
</feature>
<dbReference type="InterPro" id="IPR003594">
    <property type="entry name" value="HATPase_dom"/>
</dbReference>
<dbReference type="FunFam" id="1.10.287.130:FF:000001">
    <property type="entry name" value="Two-component sensor histidine kinase"/>
    <property type="match status" value="1"/>
</dbReference>
<feature type="region of interest" description="Disordered" evidence="11">
    <location>
        <begin position="70"/>
        <end position="93"/>
    </location>
</feature>
<dbReference type="Pfam" id="PF00512">
    <property type="entry name" value="HisKA"/>
    <property type="match status" value="1"/>
</dbReference>
<evidence type="ECO:0000256" key="1">
    <source>
        <dbReference type="ARBA" id="ARBA00000085"/>
    </source>
</evidence>
<dbReference type="PANTHER" id="PTHR45436">
    <property type="entry name" value="SENSOR HISTIDINE KINASE YKOH"/>
    <property type="match status" value="1"/>
</dbReference>
<keyword evidence="4" id="KW-0597">Phosphoprotein</keyword>
<accession>A0A6J6DSP2</accession>
<keyword evidence="9" id="KW-0902">Two-component regulatory system</keyword>
<dbReference type="InterPro" id="IPR036890">
    <property type="entry name" value="HATPase_C_sf"/>
</dbReference>
<evidence type="ECO:0000256" key="11">
    <source>
        <dbReference type="SAM" id="MobiDB-lite"/>
    </source>
</evidence>
<evidence type="ECO:0000313" key="15">
    <source>
        <dbReference type="EMBL" id="CAB4566957.1"/>
    </source>
</evidence>
<dbReference type="SMART" id="SM00388">
    <property type="entry name" value="HisKA"/>
    <property type="match status" value="1"/>
</dbReference>
<evidence type="ECO:0000259" key="13">
    <source>
        <dbReference type="PROSITE" id="PS50109"/>
    </source>
</evidence>
<dbReference type="GO" id="GO:0000155">
    <property type="term" value="F:phosphorelay sensor kinase activity"/>
    <property type="evidence" value="ECO:0007669"/>
    <property type="project" value="InterPro"/>
</dbReference>
<keyword evidence="7" id="KW-0418">Kinase</keyword>
<dbReference type="Gene3D" id="6.10.340.10">
    <property type="match status" value="1"/>
</dbReference>
<dbReference type="Gene3D" id="3.30.565.10">
    <property type="entry name" value="Histidine kinase-like ATPase, C-terminal domain"/>
    <property type="match status" value="1"/>
</dbReference>
<feature type="domain" description="HAMP" evidence="14">
    <location>
        <begin position="214"/>
        <end position="275"/>
    </location>
</feature>
<dbReference type="GO" id="GO:0005886">
    <property type="term" value="C:plasma membrane"/>
    <property type="evidence" value="ECO:0007669"/>
    <property type="project" value="TreeGrafter"/>
</dbReference>
<dbReference type="InterPro" id="IPR005467">
    <property type="entry name" value="His_kinase_dom"/>
</dbReference>
<evidence type="ECO:0000256" key="10">
    <source>
        <dbReference type="ARBA" id="ARBA00023136"/>
    </source>
</evidence>
<comment type="catalytic activity">
    <reaction evidence="1">
        <text>ATP + protein L-histidine = ADP + protein N-phospho-L-histidine.</text>
        <dbReference type="EC" id="2.7.13.3"/>
    </reaction>
</comment>
<dbReference type="Pfam" id="PF02518">
    <property type="entry name" value="HATPase_c"/>
    <property type="match status" value="1"/>
</dbReference>
<name>A0A6J6DSP2_9ZZZZ</name>
<dbReference type="EC" id="2.7.13.3" evidence="3"/>
<dbReference type="InterPro" id="IPR050428">
    <property type="entry name" value="TCS_sensor_his_kinase"/>
</dbReference>
<dbReference type="CDD" id="cd00082">
    <property type="entry name" value="HisKA"/>
    <property type="match status" value="1"/>
</dbReference>
<evidence type="ECO:0000256" key="12">
    <source>
        <dbReference type="SAM" id="Phobius"/>
    </source>
</evidence>
<dbReference type="AlphaFoldDB" id="A0A6J6DSP2"/>
<dbReference type="InterPro" id="IPR036097">
    <property type="entry name" value="HisK_dim/P_sf"/>
</dbReference>
<keyword evidence="5" id="KW-0808">Transferase</keyword>
<evidence type="ECO:0000256" key="5">
    <source>
        <dbReference type="ARBA" id="ARBA00022679"/>
    </source>
</evidence>
<evidence type="ECO:0000256" key="6">
    <source>
        <dbReference type="ARBA" id="ARBA00022692"/>
    </source>
</evidence>
<protein>
    <recommendedName>
        <fullName evidence="3">histidine kinase</fullName>
        <ecNumber evidence="3">2.7.13.3</ecNumber>
    </recommendedName>
</protein>
<dbReference type="PROSITE" id="PS50885">
    <property type="entry name" value="HAMP"/>
    <property type="match status" value="1"/>
</dbReference>
<feature type="transmembrane region" description="Helical" evidence="12">
    <location>
        <begin position="190"/>
        <end position="213"/>
    </location>
</feature>
<evidence type="ECO:0000256" key="2">
    <source>
        <dbReference type="ARBA" id="ARBA00004370"/>
    </source>
</evidence>
<evidence type="ECO:0000256" key="8">
    <source>
        <dbReference type="ARBA" id="ARBA00022989"/>
    </source>
</evidence>
<feature type="compositionally biased region" description="Basic and acidic residues" evidence="11">
    <location>
        <begin position="79"/>
        <end position="93"/>
    </location>
</feature>
<dbReference type="EMBL" id="CAEZTD010000089">
    <property type="protein sequence ID" value="CAB4566957.1"/>
    <property type="molecule type" value="Genomic_DNA"/>
</dbReference>
<feature type="transmembrane region" description="Helical" evidence="12">
    <location>
        <begin position="24"/>
        <end position="47"/>
    </location>
</feature>
<dbReference type="CDD" id="cd00075">
    <property type="entry name" value="HATPase"/>
    <property type="match status" value="1"/>
</dbReference>
<dbReference type="InterPro" id="IPR003660">
    <property type="entry name" value="HAMP_dom"/>
</dbReference>
<organism evidence="15">
    <name type="scientific">freshwater metagenome</name>
    <dbReference type="NCBI Taxonomy" id="449393"/>
    <lineage>
        <taxon>unclassified sequences</taxon>
        <taxon>metagenomes</taxon>
        <taxon>ecological metagenomes</taxon>
    </lineage>
</organism>
<dbReference type="FunFam" id="3.30.565.10:FF:000006">
    <property type="entry name" value="Sensor histidine kinase WalK"/>
    <property type="match status" value="1"/>
</dbReference>
<dbReference type="PANTHER" id="PTHR45436:SF5">
    <property type="entry name" value="SENSOR HISTIDINE KINASE TRCS"/>
    <property type="match status" value="1"/>
</dbReference>
<dbReference type="PROSITE" id="PS50109">
    <property type="entry name" value="HIS_KIN"/>
    <property type="match status" value="1"/>
</dbReference>
<dbReference type="InterPro" id="IPR003661">
    <property type="entry name" value="HisK_dim/P_dom"/>
</dbReference>
<dbReference type="InterPro" id="IPR004358">
    <property type="entry name" value="Sig_transdc_His_kin-like_C"/>
</dbReference>
<dbReference type="Gene3D" id="1.10.287.130">
    <property type="match status" value="1"/>
</dbReference>
<dbReference type="SUPFAM" id="SSF47384">
    <property type="entry name" value="Homodimeric domain of signal transducing histidine kinase"/>
    <property type="match status" value="1"/>
</dbReference>
<comment type="subcellular location">
    <subcellularLocation>
        <location evidence="2">Membrane</location>
    </subcellularLocation>
</comment>
<evidence type="ECO:0000259" key="14">
    <source>
        <dbReference type="PROSITE" id="PS50885"/>
    </source>
</evidence>
<dbReference type="SMART" id="SM00387">
    <property type="entry name" value="HATPase_c"/>
    <property type="match status" value="1"/>
</dbReference>